<proteinExistence type="predicted"/>
<protein>
    <recommendedName>
        <fullName evidence="2">DUF3575 domain-containing protein</fullName>
    </recommendedName>
</protein>
<accession>A0A644YZD6</accession>
<dbReference type="Pfam" id="PF12099">
    <property type="entry name" value="DUF3575"/>
    <property type="match status" value="1"/>
</dbReference>
<name>A0A644YZD6_9ZZZZ</name>
<evidence type="ECO:0008006" key="2">
    <source>
        <dbReference type="Google" id="ProtNLM"/>
    </source>
</evidence>
<organism evidence="1">
    <name type="scientific">bioreactor metagenome</name>
    <dbReference type="NCBI Taxonomy" id="1076179"/>
    <lineage>
        <taxon>unclassified sequences</taxon>
        <taxon>metagenomes</taxon>
        <taxon>ecological metagenomes</taxon>
    </lineage>
</organism>
<evidence type="ECO:0000313" key="1">
    <source>
        <dbReference type="EMBL" id="MPM33717.1"/>
    </source>
</evidence>
<comment type="caution">
    <text evidence="1">The sequence shown here is derived from an EMBL/GenBank/DDBJ whole genome shotgun (WGS) entry which is preliminary data.</text>
</comment>
<sequence length="261" mass="28759">MKKTALLSLLALMIMGGVNAQQINRQSNAADGLLSGGKTILKANVLGWATRNFGFYGEQIISKNISAVLGVNIMPQGGVPYISRFSDDPQLEDIRIGTFSFTPEVRFYLSRSGYGKGFYIAPYYKYERFKASNLLIEFEDQNSVPQEINLKGNLNTHSGGAIIGIQWLAGKKKRIALDWTIIGAHYGTNKALFNGTSSHEMSAEEQASLKQEIIKNLNDIEIGGKKIAEVERVDVSSTSAEAKTKGPWAFIRSSFSIGYRF</sequence>
<dbReference type="AlphaFoldDB" id="A0A644YZD6"/>
<gene>
    <name evidence="1" type="ORF">SDC9_80295</name>
</gene>
<reference evidence="1" key="1">
    <citation type="submission" date="2019-08" db="EMBL/GenBank/DDBJ databases">
        <authorList>
            <person name="Kucharzyk K."/>
            <person name="Murdoch R.W."/>
            <person name="Higgins S."/>
            <person name="Loffler F."/>
        </authorList>
    </citation>
    <scope>NUCLEOTIDE SEQUENCE</scope>
</reference>
<dbReference type="EMBL" id="VSSQ01006741">
    <property type="protein sequence ID" value="MPM33717.1"/>
    <property type="molecule type" value="Genomic_DNA"/>
</dbReference>
<dbReference type="InterPro" id="IPR021958">
    <property type="entry name" value="DUF3575"/>
</dbReference>